<dbReference type="AlphaFoldDB" id="A0A9W9RPU3"/>
<protein>
    <submittedName>
        <fullName evidence="1">Uncharacterized protein</fullName>
    </submittedName>
</protein>
<keyword evidence="2" id="KW-1185">Reference proteome</keyword>
<reference evidence="1" key="1">
    <citation type="submission" date="2022-12" db="EMBL/GenBank/DDBJ databases">
        <authorList>
            <person name="Petersen C."/>
        </authorList>
    </citation>
    <scope>NUCLEOTIDE SEQUENCE</scope>
    <source>
        <strain evidence="1">IBT 35675</strain>
    </source>
</reference>
<dbReference type="Proteomes" id="UP001148299">
    <property type="component" value="Unassembled WGS sequence"/>
</dbReference>
<evidence type="ECO:0000313" key="2">
    <source>
        <dbReference type="Proteomes" id="UP001148299"/>
    </source>
</evidence>
<name>A0A9W9RPU3_PENBR</name>
<proteinExistence type="predicted"/>
<accession>A0A9W9RPU3</accession>
<dbReference type="EMBL" id="JAPZBR010000002">
    <property type="protein sequence ID" value="KAJ5361588.1"/>
    <property type="molecule type" value="Genomic_DNA"/>
</dbReference>
<sequence>MLGKEGIGQSASPAILRFLGTATEVMNPEAEDAAFRGSVILQRPIATATAANARWLKIPLRCLFQKLRWPFKRPFFIRRGITGPGTKQLSHNGPCMDAAAR</sequence>
<gene>
    <name evidence="1" type="ORF">N7541_002432</name>
</gene>
<reference evidence="1" key="2">
    <citation type="journal article" date="2023" name="IMA Fungus">
        <title>Comparative genomic study of the Penicillium genus elucidates a diverse pangenome and 15 lateral gene transfer events.</title>
        <authorList>
            <person name="Petersen C."/>
            <person name="Sorensen T."/>
            <person name="Nielsen M.R."/>
            <person name="Sondergaard T.E."/>
            <person name="Sorensen J.L."/>
            <person name="Fitzpatrick D.A."/>
            <person name="Frisvad J.C."/>
            <person name="Nielsen K.L."/>
        </authorList>
    </citation>
    <scope>NUCLEOTIDE SEQUENCE</scope>
    <source>
        <strain evidence="1">IBT 35675</strain>
    </source>
</reference>
<comment type="caution">
    <text evidence="1">The sequence shown here is derived from an EMBL/GenBank/DDBJ whole genome shotgun (WGS) entry which is preliminary data.</text>
</comment>
<organism evidence="1 2">
    <name type="scientific">Penicillium brevicompactum</name>
    <dbReference type="NCBI Taxonomy" id="5074"/>
    <lineage>
        <taxon>Eukaryota</taxon>
        <taxon>Fungi</taxon>
        <taxon>Dikarya</taxon>
        <taxon>Ascomycota</taxon>
        <taxon>Pezizomycotina</taxon>
        <taxon>Eurotiomycetes</taxon>
        <taxon>Eurotiomycetidae</taxon>
        <taxon>Eurotiales</taxon>
        <taxon>Aspergillaceae</taxon>
        <taxon>Penicillium</taxon>
    </lineage>
</organism>
<evidence type="ECO:0000313" key="1">
    <source>
        <dbReference type="EMBL" id="KAJ5361588.1"/>
    </source>
</evidence>